<dbReference type="GO" id="GO:0005774">
    <property type="term" value="C:vacuolar membrane"/>
    <property type="evidence" value="ECO:0007669"/>
    <property type="project" value="UniProtKB-SubCell"/>
</dbReference>
<dbReference type="PANTHER" id="PTHR23519">
    <property type="entry name" value="AUTOPHAGY-RELATED PROTEIN 22"/>
    <property type="match status" value="1"/>
</dbReference>
<feature type="transmembrane region" description="Helical" evidence="10">
    <location>
        <begin position="240"/>
        <end position="258"/>
    </location>
</feature>
<evidence type="ECO:0000313" key="11">
    <source>
        <dbReference type="EMBL" id="KAF9788379.1"/>
    </source>
</evidence>
<dbReference type="GO" id="GO:0032974">
    <property type="term" value="P:amino acid transmembrane export from vacuole"/>
    <property type="evidence" value="ECO:0007669"/>
    <property type="project" value="InterPro"/>
</dbReference>
<dbReference type="SUPFAM" id="SSF103473">
    <property type="entry name" value="MFS general substrate transporter"/>
    <property type="match status" value="2"/>
</dbReference>
<dbReference type="PANTHER" id="PTHR23519:SF1">
    <property type="entry name" value="AUTOPHAGY-RELATED PROTEIN 22"/>
    <property type="match status" value="1"/>
</dbReference>
<feature type="transmembrane region" description="Helical" evidence="10">
    <location>
        <begin position="367"/>
        <end position="388"/>
    </location>
</feature>
<keyword evidence="7 10" id="KW-1133">Transmembrane helix</keyword>
<feature type="transmembrane region" description="Helical" evidence="10">
    <location>
        <begin position="335"/>
        <end position="355"/>
    </location>
</feature>
<comment type="caution">
    <text evidence="11">The sequence shown here is derived from an EMBL/GenBank/DDBJ whole genome shotgun (WGS) entry which is preliminary data.</text>
</comment>
<reference evidence="11" key="1">
    <citation type="journal article" date="2020" name="Nat. Commun.">
        <title>Large-scale genome sequencing of mycorrhizal fungi provides insights into the early evolution of symbiotic traits.</title>
        <authorList>
            <person name="Miyauchi S."/>
            <person name="Kiss E."/>
            <person name="Kuo A."/>
            <person name="Drula E."/>
            <person name="Kohler A."/>
            <person name="Sanchez-Garcia M."/>
            <person name="Morin E."/>
            <person name="Andreopoulos B."/>
            <person name="Barry K.W."/>
            <person name="Bonito G."/>
            <person name="Buee M."/>
            <person name="Carver A."/>
            <person name="Chen C."/>
            <person name="Cichocki N."/>
            <person name="Clum A."/>
            <person name="Culley D."/>
            <person name="Crous P.W."/>
            <person name="Fauchery L."/>
            <person name="Girlanda M."/>
            <person name="Hayes R.D."/>
            <person name="Keri Z."/>
            <person name="LaButti K."/>
            <person name="Lipzen A."/>
            <person name="Lombard V."/>
            <person name="Magnuson J."/>
            <person name="Maillard F."/>
            <person name="Murat C."/>
            <person name="Nolan M."/>
            <person name="Ohm R.A."/>
            <person name="Pangilinan J."/>
            <person name="Pereira M.F."/>
            <person name="Perotto S."/>
            <person name="Peter M."/>
            <person name="Pfister S."/>
            <person name="Riley R."/>
            <person name="Sitrit Y."/>
            <person name="Stielow J.B."/>
            <person name="Szollosi G."/>
            <person name="Zifcakova L."/>
            <person name="Stursova M."/>
            <person name="Spatafora J.W."/>
            <person name="Tedersoo L."/>
            <person name="Vaario L.M."/>
            <person name="Yamada A."/>
            <person name="Yan M."/>
            <person name="Wang P."/>
            <person name="Xu J."/>
            <person name="Bruns T."/>
            <person name="Baldrian P."/>
            <person name="Vilgalys R."/>
            <person name="Dunand C."/>
            <person name="Henrissat B."/>
            <person name="Grigoriev I.V."/>
            <person name="Hibbett D."/>
            <person name="Nagy L.G."/>
            <person name="Martin F.M."/>
        </authorList>
    </citation>
    <scope>NUCLEOTIDE SEQUENCE</scope>
    <source>
        <strain evidence="11">UH-Tt-Lm1</strain>
    </source>
</reference>
<keyword evidence="8 10" id="KW-0072">Autophagy</keyword>
<dbReference type="InterPro" id="IPR044738">
    <property type="entry name" value="Atg22"/>
</dbReference>
<keyword evidence="9 10" id="KW-0472">Membrane</keyword>
<dbReference type="InterPro" id="IPR024671">
    <property type="entry name" value="Atg22-like"/>
</dbReference>
<keyword evidence="3 10" id="KW-0813">Transport</keyword>
<accession>A0A9P6HJU6</accession>
<dbReference type="GO" id="GO:0006914">
    <property type="term" value="P:autophagy"/>
    <property type="evidence" value="ECO:0007669"/>
    <property type="project" value="UniProtKB-KW"/>
</dbReference>
<evidence type="ECO:0000256" key="5">
    <source>
        <dbReference type="ARBA" id="ARBA00022692"/>
    </source>
</evidence>
<evidence type="ECO:0000256" key="8">
    <source>
        <dbReference type="ARBA" id="ARBA00023006"/>
    </source>
</evidence>
<evidence type="ECO:0000256" key="10">
    <source>
        <dbReference type="RuleBase" id="RU363073"/>
    </source>
</evidence>
<proteinExistence type="inferred from homology"/>
<dbReference type="Pfam" id="PF11700">
    <property type="entry name" value="ATG22"/>
    <property type="match status" value="1"/>
</dbReference>
<evidence type="ECO:0000256" key="3">
    <source>
        <dbReference type="ARBA" id="ARBA00022448"/>
    </source>
</evidence>
<sequence>MSWRVDESSASPVTYKNQVRGWLSYAFASEVFVIVSLTLFLPICLEQFARDNGYYEPDHITRCAAAVLTAEKARCVIKIGWVWIDTASFSLYTNSISVALQALTVISVGNVADHPRHRKRLLLLFAFIGAISAMVFFVLPSSSPIWPVSSLLAIISNVCFGASMVALNAYLPSLARNSEEVAKAAAALANVPESTTLSEETDESENAGLLSSGTPVLADAKAEYSKALATATSRISSKGIATGYLAGIILLIVALIPVTKLNGSTLSLRLAIGMSGVWWGFFSLPAIVWLPSGSGGSEVPEKRAVWREMLVSWKRLGGMLRWEEIKKLRNTFKYLAAWFLLSDGFTTITSTAVLFSKTVLFMPASSLILIGVIVPTFGIIGSLAWPYFQRRLGLSNLRIVMILVVLASLAPAYGCLGFLPVFRRIGFGGMNHPSEMYGLAVYFGFVYGAFQAYARAFYAELIPKGDEAKWYALYSITDKSSSFVGPLAVGLIADLTGNIRYGFFFVVLMIWLAVPILMSVDIERGRVDAEVYSYRANYP</sequence>
<evidence type="ECO:0000256" key="2">
    <source>
        <dbReference type="ARBA" id="ARBA00006978"/>
    </source>
</evidence>
<comment type="similarity">
    <text evidence="2 10">Belongs to the ATG22 family.</text>
</comment>
<comment type="function">
    <text evidence="10">Vacuolar effluxer which mediate the efflux of amino acids resulting from autophagic degradation. The release of autophagic amino acids allows the maintenance of protein synthesis and viability during nitrogen starvation.</text>
</comment>
<evidence type="ECO:0000313" key="12">
    <source>
        <dbReference type="Proteomes" id="UP000736335"/>
    </source>
</evidence>
<evidence type="ECO:0000256" key="1">
    <source>
        <dbReference type="ARBA" id="ARBA00004128"/>
    </source>
</evidence>
<dbReference type="AlphaFoldDB" id="A0A9P6HJU6"/>
<dbReference type="InterPro" id="IPR050495">
    <property type="entry name" value="ATG22/LtaA_families"/>
</dbReference>
<evidence type="ECO:0000256" key="6">
    <source>
        <dbReference type="ARBA" id="ARBA00022970"/>
    </source>
</evidence>
<comment type="subcellular location">
    <subcellularLocation>
        <location evidence="1 10">Vacuole membrane</location>
        <topology evidence="1 10">Multi-pass membrane protein</topology>
    </subcellularLocation>
</comment>
<feature type="transmembrane region" description="Helical" evidence="10">
    <location>
        <begin position="270"/>
        <end position="290"/>
    </location>
</feature>
<dbReference type="Proteomes" id="UP000736335">
    <property type="component" value="Unassembled WGS sequence"/>
</dbReference>
<organism evidence="11 12">
    <name type="scientific">Thelephora terrestris</name>
    <dbReference type="NCBI Taxonomy" id="56493"/>
    <lineage>
        <taxon>Eukaryota</taxon>
        <taxon>Fungi</taxon>
        <taxon>Dikarya</taxon>
        <taxon>Basidiomycota</taxon>
        <taxon>Agaricomycotina</taxon>
        <taxon>Agaricomycetes</taxon>
        <taxon>Thelephorales</taxon>
        <taxon>Thelephoraceae</taxon>
        <taxon>Thelephora</taxon>
    </lineage>
</organism>
<feature type="transmembrane region" description="Helical" evidence="10">
    <location>
        <begin position="145"/>
        <end position="171"/>
    </location>
</feature>
<feature type="transmembrane region" description="Helical" evidence="10">
    <location>
        <begin position="470"/>
        <end position="493"/>
    </location>
</feature>
<keyword evidence="4 10" id="KW-0926">Vacuole</keyword>
<dbReference type="CDD" id="cd17483">
    <property type="entry name" value="MFS_Atg22_like"/>
    <property type="match status" value="1"/>
</dbReference>
<dbReference type="Gene3D" id="1.20.1250.20">
    <property type="entry name" value="MFS general substrate transporter like domains"/>
    <property type="match status" value="2"/>
</dbReference>
<reference evidence="11" key="2">
    <citation type="submission" date="2020-11" db="EMBL/GenBank/DDBJ databases">
        <authorList>
            <consortium name="DOE Joint Genome Institute"/>
            <person name="Kuo A."/>
            <person name="Miyauchi S."/>
            <person name="Kiss E."/>
            <person name="Drula E."/>
            <person name="Kohler A."/>
            <person name="Sanchez-Garcia M."/>
            <person name="Andreopoulos B."/>
            <person name="Barry K.W."/>
            <person name="Bonito G."/>
            <person name="Buee M."/>
            <person name="Carver A."/>
            <person name="Chen C."/>
            <person name="Cichocki N."/>
            <person name="Clum A."/>
            <person name="Culley D."/>
            <person name="Crous P.W."/>
            <person name="Fauchery L."/>
            <person name="Girlanda M."/>
            <person name="Hayes R."/>
            <person name="Keri Z."/>
            <person name="Labutti K."/>
            <person name="Lipzen A."/>
            <person name="Lombard V."/>
            <person name="Magnuson J."/>
            <person name="Maillard F."/>
            <person name="Morin E."/>
            <person name="Murat C."/>
            <person name="Nolan M."/>
            <person name="Ohm R."/>
            <person name="Pangilinan J."/>
            <person name="Pereira M."/>
            <person name="Perotto S."/>
            <person name="Peter M."/>
            <person name="Riley R."/>
            <person name="Sitrit Y."/>
            <person name="Stielow B."/>
            <person name="Szollosi G."/>
            <person name="Zifcakova L."/>
            <person name="Stursova M."/>
            <person name="Spatafora J.W."/>
            <person name="Tedersoo L."/>
            <person name="Vaario L.-M."/>
            <person name="Yamada A."/>
            <person name="Yan M."/>
            <person name="Wang P."/>
            <person name="Xu J."/>
            <person name="Bruns T."/>
            <person name="Baldrian P."/>
            <person name="Vilgalys R."/>
            <person name="Henrissat B."/>
            <person name="Grigoriev I.V."/>
            <person name="Hibbett D."/>
            <person name="Nagy L.G."/>
            <person name="Martin F.M."/>
        </authorList>
    </citation>
    <scope>NUCLEOTIDE SEQUENCE</scope>
    <source>
        <strain evidence="11">UH-Tt-Lm1</strain>
    </source>
</reference>
<dbReference type="OrthoDB" id="192733at2759"/>
<name>A0A9P6HJU6_9AGAM</name>
<evidence type="ECO:0000256" key="7">
    <source>
        <dbReference type="ARBA" id="ARBA00022989"/>
    </source>
</evidence>
<evidence type="ECO:0000256" key="9">
    <source>
        <dbReference type="ARBA" id="ARBA00023136"/>
    </source>
</evidence>
<keyword evidence="5 10" id="KW-0812">Transmembrane</keyword>
<protein>
    <recommendedName>
        <fullName evidence="10">Autophagy-related protein</fullName>
    </recommendedName>
</protein>
<keyword evidence="6 10" id="KW-0029">Amino-acid transport</keyword>
<feature type="transmembrane region" description="Helical" evidence="10">
    <location>
        <begin position="121"/>
        <end position="139"/>
    </location>
</feature>
<feature type="transmembrane region" description="Helical" evidence="10">
    <location>
        <begin position="22"/>
        <end position="45"/>
    </location>
</feature>
<dbReference type="InterPro" id="IPR036259">
    <property type="entry name" value="MFS_trans_sf"/>
</dbReference>
<feature type="transmembrane region" description="Helical" evidence="10">
    <location>
        <begin position="439"/>
        <end position="458"/>
    </location>
</feature>
<feature type="transmembrane region" description="Helical" evidence="10">
    <location>
        <begin position="499"/>
        <end position="518"/>
    </location>
</feature>
<feature type="transmembrane region" description="Helical" evidence="10">
    <location>
        <begin position="400"/>
        <end position="419"/>
    </location>
</feature>
<keyword evidence="12" id="KW-1185">Reference proteome</keyword>
<evidence type="ECO:0000256" key="4">
    <source>
        <dbReference type="ARBA" id="ARBA00022554"/>
    </source>
</evidence>
<gene>
    <name evidence="11" type="ORF">BJ322DRAFT_1209418</name>
</gene>
<dbReference type="EMBL" id="WIUZ02000004">
    <property type="protein sequence ID" value="KAF9788379.1"/>
    <property type="molecule type" value="Genomic_DNA"/>
</dbReference>